<organism evidence="2">
    <name type="scientific">Leptolyngbya sp. NK1-12</name>
    <dbReference type="NCBI Taxonomy" id="2547451"/>
    <lineage>
        <taxon>Bacteria</taxon>
        <taxon>Bacillati</taxon>
        <taxon>Cyanobacteriota</taxon>
        <taxon>Cyanophyceae</taxon>
        <taxon>Leptolyngbyales</taxon>
        <taxon>Leptolyngbyaceae</taxon>
        <taxon>Leptolyngbya group</taxon>
        <taxon>Leptolyngbya</taxon>
    </lineage>
</organism>
<reference evidence="2" key="1">
    <citation type="submission" date="2020-05" db="EMBL/GenBank/DDBJ databases">
        <authorList>
            <person name="Zhu T."/>
            <person name="Keshari N."/>
            <person name="Lu X."/>
        </authorList>
    </citation>
    <scope>NUCLEOTIDE SEQUENCE</scope>
    <source>
        <strain evidence="2">NK1-12</strain>
    </source>
</reference>
<keyword evidence="1" id="KW-0472">Membrane</keyword>
<gene>
    <name evidence="2" type="ORF">HJG54_08380</name>
</gene>
<accession>A0AA96WDC7</accession>
<protein>
    <submittedName>
        <fullName evidence="2">DUF1049 domain-containing protein</fullName>
    </submittedName>
</protein>
<dbReference type="AlphaFoldDB" id="A0AA96WDC7"/>
<dbReference type="RefSeq" id="WP_316434415.1">
    <property type="nucleotide sequence ID" value="NZ_CP053586.1"/>
</dbReference>
<keyword evidence="1" id="KW-0812">Transmembrane</keyword>
<sequence>MSQFFTSLVLAIWISAIALIAIQNATPISLQFLNVQSVEIPLGLILAFSTSLGLIGSALAIGIWRSGS</sequence>
<keyword evidence="1" id="KW-1133">Transmembrane helix</keyword>
<proteinExistence type="predicted"/>
<feature type="transmembrane region" description="Helical" evidence="1">
    <location>
        <begin position="42"/>
        <end position="64"/>
    </location>
</feature>
<evidence type="ECO:0000313" key="2">
    <source>
        <dbReference type="EMBL" id="WNZ22870.1"/>
    </source>
</evidence>
<name>A0AA96WDC7_9CYAN</name>
<evidence type="ECO:0000256" key="1">
    <source>
        <dbReference type="SAM" id="Phobius"/>
    </source>
</evidence>
<dbReference type="EMBL" id="CP053586">
    <property type="protein sequence ID" value="WNZ22870.1"/>
    <property type="molecule type" value="Genomic_DNA"/>
</dbReference>